<keyword evidence="5" id="KW-0645">Protease</keyword>
<dbReference type="InterPro" id="IPR012338">
    <property type="entry name" value="Beta-lactam/transpept-like"/>
</dbReference>
<evidence type="ECO:0000256" key="5">
    <source>
        <dbReference type="ARBA" id="ARBA00022670"/>
    </source>
</evidence>
<evidence type="ECO:0000256" key="11">
    <source>
        <dbReference type="ARBA" id="ARBA00023268"/>
    </source>
</evidence>
<comment type="catalytic activity">
    <reaction evidence="14">
        <text>[GlcNAc-(1-&gt;4)-Mur2Ac(oyl-L-Ala-gamma-D-Glu-L-Lys-D-Ala-D-Ala)](n)-di-trans,octa-cis-undecaprenyl diphosphate + beta-D-GlcNAc-(1-&gt;4)-Mur2Ac(oyl-L-Ala-gamma-D-Glu-L-Lys-D-Ala-D-Ala)-di-trans,octa-cis-undecaprenyl diphosphate = [GlcNAc-(1-&gt;4)-Mur2Ac(oyl-L-Ala-gamma-D-Glu-L-Lys-D-Ala-D-Ala)](n+1)-di-trans,octa-cis-undecaprenyl diphosphate + di-trans,octa-cis-undecaprenyl diphosphate + H(+)</text>
        <dbReference type="Rhea" id="RHEA:23708"/>
        <dbReference type="Rhea" id="RHEA-COMP:9602"/>
        <dbReference type="Rhea" id="RHEA-COMP:9603"/>
        <dbReference type="ChEBI" id="CHEBI:15378"/>
        <dbReference type="ChEBI" id="CHEBI:58405"/>
        <dbReference type="ChEBI" id="CHEBI:60033"/>
        <dbReference type="ChEBI" id="CHEBI:78435"/>
        <dbReference type="EC" id="2.4.99.28"/>
    </reaction>
</comment>
<dbReference type="InterPro" id="IPR001460">
    <property type="entry name" value="PCN-bd_Tpept"/>
</dbReference>
<dbReference type="Pfam" id="PF00912">
    <property type="entry name" value="Transgly"/>
    <property type="match status" value="1"/>
</dbReference>
<accession>A0A1K2HZ12</accession>
<reference evidence="19 20" key="1">
    <citation type="submission" date="2016-11" db="EMBL/GenBank/DDBJ databases">
        <authorList>
            <person name="Jaros S."/>
            <person name="Januszkiewicz K."/>
            <person name="Wedrychowicz H."/>
        </authorList>
    </citation>
    <scope>NUCLEOTIDE SEQUENCE [LARGE SCALE GENOMIC DNA]</scope>
    <source>
        <strain evidence="19 20">ATCC 23634</strain>
    </source>
</reference>
<evidence type="ECO:0000256" key="13">
    <source>
        <dbReference type="ARBA" id="ARBA00034000"/>
    </source>
</evidence>
<name>A0A1K2HZ12_9HYPH</name>
<dbReference type="PANTHER" id="PTHR32282">
    <property type="entry name" value="BINDING PROTEIN TRANSPEPTIDASE, PUTATIVE-RELATED"/>
    <property type="match status" value="1"/>
</dbReference>
<gene>
    <name evidence="19" type="ORF">SAMN02983003_2313</name>
</gene>
<dbReference type="InterPro" id="IPR036950">
    <property type="entry name" value="PBP_transglycosylase"/>
</dbReference>
<dbReference type="FunFam" id="1.10.3810.10:FF:000001">
    <property type="entry name" value="Penicillin-binding protein 1A"/>
    <property type="match status" value="1"/>
</dbReference>
<feature type="transmembrane region" description="Helical" evidence="16">
    <location>
        <begin position="96"/>
        <end position="120"/>
    </location>
</feature>
<protein>
    <submittedName>
        <fullName evidence="19">Penicillin-binding protein 1A</fullName>
    </submittedName>
</protein>
<keyword evidence="9" id="KW-0133">Cell shape</keyword>
<evidence type="ECO:0000256" key="10">
    <source>
        <dbReference type="ARBA" id="ARBA00022984"/>
    </source>
</evidence>
<comment type="catalytic activity">
    <reaction evidence="13">
        <text>Preferential cleavage: (Ac)2-L-Lys-D-Ala-|-D-Ala. Also transpeptidation of peptidyl-alanyl moieties that are N-acyl substituents of D-alanine.</text>
        <dbReference type="EC" id="3.4.16.4"/>
    </reaction>
</comment>
<dbReference type="Pfam" id="PF00905">
    <property type="entry name" value="Transpeptidase"/>
    <property type="match status" value="1"/>
</dbReference>
<evidence type="ECO:0000256" key="9">
    <source>
        <dbReference type="ARBA" id="ARBA00022960"/>
    </source>
</evidence>
<keyword evidence="7" id="KW-0808">Transferase</keyword>
<dbReference type="InterPro" id="IPR050396">
    <property type="entry name" value="Glycosyltr_51/Transpeptidase"/>
</dbReference>
<keyword evidence="12" id="KW-0961">Cell wall biogenesis/degradation</keyword>
<comment type="similarity">
    <text evidence="3">In the N-terminal section; belongs to the glycosyltransferase 51 family.</text>
</comment>
<dbReference type="InterPro" id="IPR023346">
    <property type="entry name" value="Lysozyme-like_dom_sf"/>
</dbReference>
<feature type="domain" description="Glycosyl transferase family 51" evidence="18">
    <location>
        <begin position="147"/>
        <end position="318"/>
    </location>
</feature>
<organism evidence="19 20">
    <name type="scientific">Devosia enhydra</name>
    <dbReference type="NCBI Taxonomy" id="665118"/>
    <lineage>
        <taxon>Bacteria</taxon>
        <taxon>Pseudomonadati</taxon>
        <taxon>Pseudomonadota</taxon>
        <taxon>Alphaproteobacteria</taxon>
        <taxon>Hyphomicrobiales</taxon>
        <taxon>Devosiaceae</taxon>
        <taxon>Devosia</taxon>
    </lineage>
</organism>
<keyword evidence="20" id="KW-1185">Reference proteome</keyword>
<evidence type="ECO:0000256" key="6">
    <source>
        <dbReference type="ARBA" id="ARBA00022676"/>
    </source>
</evidence>
<proteinExistence type="inferred from homology"/>
<evidence type="ECO:0000256" key="8">
    <source>
        <dbReference type="ARBA" id="ARBA00022801"/>
    </source>
</evidence>
<evidence type="ECO:0000313" key="19">
    <source>
        <dbReference type="EMBL" id="SFZ84972.1"/>
    </source>
</evidence>
<comment type="pathway">
    <text evidence="1">Cell wall biogenesis; peptidoglycan biosynthesis.</text>
</comment>
<dbReference type="EMBL" id="FPKU01000002">
    <property type="protein sequence ID" value="SFZ84972.1"/>
    <property type="molecule type" value="Genomic_DNA"/>
</dbReference>
<dbReference type="GO" id="GO:0071555">
    <property type="term" value="P:cell wall organization"/>
    <property type="evidence" value="ECO:0007669"/>
    <property type="project" value="UniProtKB-KW"/>
</dbReference>
<dbReference type="OrthoDB" id="9766909at2"/>
<keyword evidence="4" id="KW-0121">Carboxypeptidase</keyword>
<evidence type="ECO:0000256" key="7">
    <source>
        <dbReference type="ARBA" id="ARBA00022679"/>
    </source>
</evidence>
<dbReference type="GO" id="GO:0009002">
    <property type="term" value="F:serine-type D-Ala-D-Ala carboxypeptidase activity"/>
    <property type="evidence" value="ECO:0007669"/>
    <property type="project" value="UniProtKB-EC"/>
</dbReference>
<dbReference type="Gene3D" id="3.40.710.10">
    <property type="entry name" value="DD-peptidase/beta-lactamase superfamily"/>
    <property type="match status" value="1"/>
</dbReference>
<evidence type="ECO:0000256" key="1">
    <source>
        <dbReference type="ARBA" id="ARBA00004752"/>
    </source>
</evidence>
<dbReference type="RefSeq" id="WP_072342922.1">
    <property type="nucleotide sequence ID" value="NZ_FPKU01000002.1"/>
</dbReference>
<dbReference type="GO" id="GO:0009252">
    <property type="term" value="P:peptidoglycan biosynthetic process"/>
    <property type="evidence" value="ECO:0007669"/>
    <property type="project" value="UniProtKB-UniPathway"/>
</dbReference>
<dbReference type="Gene3D" id="1.10.3810.10">
    <property type="entry name" value="Biosynthetic peptidoglycan transglycosylase-like"/>
    <property type="match status" value="1"/>
</dbReference>
<dbReference type="InterPro" id="IPR001264">
    <property type="entry name" value="Glyco_trans_51"/>
</dbReference>
<dbReference type="GO" id="GO:0006508">
    <property type="term" value="P:proteolysis"/>
    <property type="evidence" value="ECO:0007669"/>
    <property type="project" value="UniProtKB-KW"/>
</dbReference>
<dbReference type="UniPathway" id="UPA00219"/>
<keyword evidence="8" id="KW-0378">Hydrolase</keyword>
<keyword evidence="16" id="KW-1133">Transmembrane helix</keyword>
<dbReference type="GO" id="GO:0008658">
    <property type="term" value="F:penicillin binding"/>
    <property type="evidence" value="ECO:0007669"/>
    <property type="project" value="InterPro"/>
</dbReference>
<dbReference type="STRING" id="665118.SAMN02983003_2313"/>
<dbReference type="GO" id="GO:0008360">
    <property type="term" value="P:regulation of cell shape"/>
    <property type="evidence" value="ECO:0007669"/>
    <property type="project" value="UniProtKB-KW"/>
</dbReference>
<dbReference type="SUPFAM" id="SSF56601">
    <property type="entry name" value="beta-lactamase/transpeptidase-like"/>
    <property type="match status" value="1"/>
</dbReference>
<dbReference type="AlphaFoldDB" id="A0A1K2HZ12"/>
<evidence type="ECO:0000256" key="12">
    <source>
        <dbReference type="ARBA" id="ARBA00023316"/>
    </source>
</evidence>
<evidence type="ECO:0000259" key="17">
    <source>
        <dbReference type="Pfam" id="PF00905"/>
    </source>
</evidence>
<keyword evidence="16" id="KW-0812">Transmembrane</keyword>
<keyword evidence="10" id="KW-0573">Peptidoglycan synthesis</keyword>
<evidence type="ECO:0000256" key="16">
    <source>
        <dbReference type="SAM" id="Phobius"/>
    </source>
</evidence>
<dbReference type="GO" id="GO:0030288">
    <property type="term" value="C:outer membrane-bounded periplasmic space"/>
    <property type="evidence" value="ECO:0007669"/>
    <property type="project" value="TreeGrafter"/>
</dbReference>
<evidence type="ECO:0000256" key="4">
    <source>
        <dbReference type="ARBA" id="ARBA00022645"/>
    </source>
</evidence>
<evidence type="ECO:0000313" key="20">
    <source>
        <dbReference type="Proteomes" id="UP000183447"/>
    </source>
</evidence>
<evidence type="ECO:0000256" key="15">
    <source>
        <dbReference type="SAM" id="MobiDB-lite"/>
    </source>
</evidence>
<evidence type="ECO:0000256" key="14">
    <source>
        <dbReference type="ARBA" id="ARBA00049902"/>
    </source>
</evidence>
<feature type="region of interest" description="Disordered" evidence="15">
    <location>
        <begin position="1"/>
        <end position="55"/>
    </location>
</feature>
<keyword evidence="11" id="KW-0511">Multifunctional enzyme</keyword>
<sequence length="721" mass="77531">MRKKSAGAPYMDLHLSPEDRVGAAPGKPASKPRPARKGSARAERVEPQLGGSDAAFALDAGEPIAPERRGKAKPAKARKGRREKRPLTFGWFVGKLFYWGFVLAVWGGIAIAGVVAYYAVQLPAADSWAVPERPANIRIVAANGQLISNRGQMGGEAVALRELPHYVPAAVLAIEDRRFYEHFGVDPIGILRAFINNTTEGRITGGGSTITQQLAKNLFLTPDQNYGRKIQEALLSLWLERNYTKEDILELYLNRVFFGHNSYGIEAASQTYFGKSARNLSLGEAAILAGSLQAPSRLNPRTNPEASATRARLVLGAMAEEGYISQAEADAAAIDPNKRIRTRVAGAEYYVADWVESLMTAYLGEVKQDVIVSTTIDWDLQKHAEFVVKEMVTAKGSELGFSQGALVAMETDGTVRAIVGGTDYGQSQFNRAVTSRRQPGSAFKPFVWMAAMEKGYTPDTVAEDAPFNYEGWAPENAGGQYRGQVTLRDALAYSLNTIAAKLAIDVTPQAVVEAAMRMGISANLPAVPSIALGTAEVSLLELTAAYAPFANGGQGVIANVITRIETVDGQVLYESIPAGPGEVVSPVVVAEMNDMLHTAVEIGTGKRAQLDGWPMAGKTGTSQKARDAVFVGYTARMVTGVWLGNDDDTATKLAGGSVPVEIWSQFMSKAHEGYAVAELPGMYGAQTQYAQPDLQPMEQAPPQRTTRTIVDLLGEIFGGRQ</sequence>
<evidence type="ECO:0000256" key="3">
    <source>
        <dbReference type="ARBA" id="ARBA00007739"/>
    </source>
</evidence>
<comment type="similarity">
    <text evidence="2">In the C-terminal section; belongs to the transpeptidase family.</text>
</comment>
<keyword evidence="16" id="KW-0472">Membrane</keyword>
<dbReference type="SUPFAM" id="SSF53955">
    <property type="entry name" value="Lysozyme-like"/>
    <property type="match status" value="1"/>
</dbReference>
<dbReference type="NCBIfam" id="TIGR02074">
    <property type="entry name" value="PBP_1a_fam"/>
    <property type="match status" value="1"/>
</dbReference>
<evidence type="ECO:0000256" key="2">
    <source>
        <dbReference type="ARBA" id="ARBA00007090"/>
    </source>
</evidence>
<dbReference type="GO" id="GO:0008955">
    <property type="term" value="F:peptidoglycan glycosyltransferase activity"/>
    <property type="evidence" value="ECO:0007669"/>
    <property type="project" value="UniProtKB-EC"/>
</dbReference>
<dbReference type="Proteomes" id="UP000183447">
    <property type="component" value="Unassembled WGS sequence"/>
</dbReference>
<evidence type="ECO:0000259" key="18">
    <source>
        <dbReference type="Pfam" id="PF00912"/>
    </source>
</evidence>
<feature type="domain" description="Penicillin-binding protein transpeptidase" evidence="17">
    <location>
        <begin position="405"/>
        <end position="635"/>
    </location>
</feature>
<dbReference type="PANTHER" id="PTHR32282:SF33">
    <property type="entry name" value="PEPTIDOGLYCAN GLYCOSYLTRANSFERASE"/>
    <property type="match status" value="1"/>
</dbReference>
<keyword evidence="6" id="KW-0328">Glycosyltransferase</keyword>